<dbReference type="PROSITE" id="PS50970">
    <property type="entry name" value="HCY"/>
    <property type="match status" value="1"/>
</dbReference>
<feature type="domain" description="Hcy-binding" evidence="5">
    <location>
        <begin position="2"/>
        <end position="288"/>
    </location>
</feature>
<dbReference type="GO" id="GO:0008270">
    <property type="term" value="F:zinc ion binding"/>
    <property type="evidence" value="ECO:0007669"/>
    <property type="project" value="InterPro"/>
</dbReference>
<dbReference type="PIRSF" id="PIRSF037505">
    <property type="entry name" value="Betaine_HMT"/>
    <property type="match status" value="1"/>
</dbReference>
<protein>
    <submittedName>
        <fullName evidence="6">Homocysteine S-methyltransferase family protein</fullName>
    </submittedName>
</protein>
<accession>A0A9D1WH92</accession>
<dbReference type="InterPro" id="IPR017226">
    <property type="entry name" value="BHMT-like"/>
</dbReference>
<keyword evidence="3 4" id="KW-0862">Zinc</keyword>
<proteinExistence type="predicted"/>
<evidence type="ECO:0000313" key="7">
    <source>
        <dbReference type="Proteomes" id="UP000886817"/>
    </source>
</evidence>
<feature type="binding site" evidence="4">
    <location>
        <position position="273"/>
    </location>
    <ligand>
        <name>Zn(2+)</name>
        <dbReference type="ChEBI" id="CHEBI:29105"/>
    </ligand>
</feature>
<dbReference type="EMBL" id="DXEX01000085">
    <property type="protein sequence ID" value="HIX58797.1"/>
    <property type="molecule type" value="Genomic_DNA"/>
</dbReference>
<reference evidence="6" key="2">
    <citation type="submission" date="2021-04" db="EMBL/GenBank/DDBJ databases">
        <authorList>
            <person name="Gilroy R."/>
        </authorList>
    </citation>
    <scope>NUCLEOTIDE SEQUENCE</scope>
    <source>
        <strain evidence="6">ChiSjej1B19-8411</strain>
    </source>
</reference>
<dbReference type="GO" id="GO:0008168">
    <property type="term" value="F:methyltransferase activity"/>
    <property type="evidence" value="ECO:0007669"/>
    <property type="project" value="UniProtKB-UniRule"/>
</dbReference>
<dbReference type="GO" id="GO:0032259">
    <property type="term" value="P:methylation"/>
    <property type="evidence" value="ECO:0007669"/>
    <property type="project" value="UniProtKB-KW"/>
</dbReference>
<gene>
    <name evidence="6" type="ORF">IAA45_03670</name>
</gene>
<keyword evidence="1 4" id="KW-0489">Methyltransferase</keyword>
<dbReference type="GO" id="GO:0009086">
    <property type="term" value="P:methionine biosynthetic process"/>
    <property type="evidence" value="ECO:0007669"/>
    <property type="project" value="InterPro"/>
</dbReference>
<dbReference type="Pfam" id="PF02574">
    <property type="entry name" value="S-methyl_trans"/>
    <property type="match status" value="1"/>
</dbReference>
<name>A0A9D1WH92_9FIRM</name>
<dbReference type="SUPFAM" id="SSF82282">
    <property type="entry name" value="Homocysteine S-methyltransferase"/>
    <property type="match status" value="1"/>
</dbReference>
<evidence type="ECO:0000256" key="2">
    <source>
        <dbReference type="ARBA" id="ARBA00022679"/>
    </source>
</evidence>
<evidence type="ECO:0000313" key="6">
    <source>
        <dbReference type="EMBL" id="HIX58797.1"/>
    </source>
</evidence>
<evidence type="ECO:0000256" key="4">
    <source>
        <dbReference type="PROSITE-ProRule" id="PRU00333"/>
    </source>
</evidence>
<evidence type="ECO:0000256" key="1">
    <source>
        <dbReference type="ARBA" id="ARBA00022603"/>
    </source>
</evidence>
<sequence>MTKEDFLQLTKQTVLLDGATGSNLMLAGMPKGVCTEQWILEHKTVILELQKAYVDAGSRILYAPTFGANRISLAMHGLEDQIGTINHTLVAYAREAADGRAYIAGDITTTGQMHSQSGGLSYEQIYDVYCEQISHLVQAGVDLLVAETMINIDETLAAVDAAASVCDLPVLCTMSVEADGSIFSGGNIFEGAAALESAGASAVGVNCSLGPDQLESVIRNLAELVQVPVIAKPNAGIPRISPEGIAVYDMDAVTFASHMQTLIQAGATLVGGCCGTTPEYISEIRKHL</sequence>
<reference evidence="6" key="1">
    <citation type="journal article" date="2021" name="PeerJ">
        <title>Extensive microbial diversity within the chicken gut microbiome revealed by metagenomics and culture.</title>
        <authorList>
            <person name="Gilroy R."/>
            <person name="Ravi A."/>
            <person name="Getino M."/>
            <person name="Pursley I."/>
            <person name="Horton D.L."/>
            <person name="Alikhan N.F."/>
            <person name="Baker D."/>
            <person name="Gharbi K."/>
            <person name="Hall N."/>
            <person name="Watson M."/>
            <person name="Adriaenssens E.M."/>
            <person name="Foster-Nyarko E."/>
            <person name="Jarju S."/>
            <person name="Secka A."/>
            <person name="Antonio M."/>
            <person name="Oren A."/>
            <person name="Chaudhuri R.R."/>
            <person name="La Ragione R."/>
            <person name="Hildebrand F."/>
            <person name="Pallen M.J."/>
        </authorList>
    </citation>
    <scope>NUCLEOTIDE SEQUENCE</scope>
    <source>
        <strain evidence="6">ChiSjej1B19-8411</strain>
    </source>
</reference>
<dbReference type="PANTHER" id="PTHR11103:SF18">
    <property type="entry name" value="SLR1189 PROTEIN"/>
    <property type="match status" value="1"/>
</dbReference>
<dbReference type="InterPro" id="IPR036589">
    <property type="entry name" value="HCY_dom_sf"/>
</dbReference>
<feature type="binding site" evidence="4">
    <location>
        <position position="274"/>
    </location>
    <ligand>
        <name>Zn(2+)</name>
        <dbReference type="ChEBI" id="CHEBI:29105"/>
    </ligand>
</feature>
<keyword evidence="3 4" id="KW-0479">Metal-binding</keyword>
<dbReference type="AlphaFoldDB" id="A0A9D1WH92"/>
<comment type="cofactor">
    <cofactor evidence="3">
        <name>Zn(2+)</name>
        <dbReference type="ChEBI" id="CHEBI:29105"/>
    </cofactor>
    <text evidence="3">Binds 1 zinc ion per subunit.</text>
</comment>
<evidence type="ECO:0000259" key="5">
    <source>
        <dbReference type="PROSITE" id="PS50970"/>
    </source>
</evidence>
<keyword evidence="2 4" id="KW-0808">Transferase</keyword>
<evidence type="ECO:0000256" key="3">
    <source>
        <dbReference type="PIRSR" id="PIRSR037505-2"/>
    </source>
</evidence>
<organism evidence="6 7">
    <name type="scientific">Candidatus Blautia gallistercoris</name>
    <dbReference type="NCBI Taxonomy" id="2838490"/>
    <lineage>
        <taxon>Bacteria</taxon>
        <taxon>Bacillati</taxon>
        <taxon>Bacillota</taxon>
        <taxon>Clostridia</taxon>
        <taxon>Lachnospirales</taxon>
        <taxon>Lachnospiraceae</taxon>
        <taxon>Blautia</taxon>
    </lineage>
</organism>
<comment type="caution">
    <text evidence="6">The sequence shown here is derived from an EMBL/GenBank/DDBJ whole genome shotgun (WGS) entry which is preliminary data.</text>
</comment>
<feature type="binding site" evidence="3 4">
    <location>
        <position position="207"/>
    </location>
    <ligand>
        <name>Zn(2+)</name>
        <dbReference type="ChEBI" id="CHEBI:29105"/>
    </ligand>
</feature>
<dbReference type="Proteomes" id="UP000886817">
    <property type="component" value="Unassembled WGS sequence"/>
</dbReference>
<dbReference type="PANTHER" id="PTHR11103">
    <property type="entry name" value="SLR1189 PROTEIN"/>
    <property type="match status" value="1"/>
</dbReference>
<dbReference type="InterPro" id="IPR003726">
    <property type="entry name" value="HCY_dom"/>
</dbReference>
<dbReference type="Gene3D" id="3.20.20.330">
    <property type="entry name" value="Homocysteine-binding-like domain"/>
    <property type="match status" value="1"/>
</dbReference>